<dbReference type="PANTHER" id="PTHR30349:SF77">
    <property type="entry name" value="TYROSINE RECOMBINASE XERC"/>
    <property type="match status" value="1"/>
</dbReference>
<keyword evidence="10" id="KW-0131">Cell cycle</keyword>
<dbReference type="Pfam" id="PF00589">
    <property type="entry name" value="Phage_integrase"/>
    <property type="match status" value="1"/>
</dbReference>
<comment type="function">
    <text evidence="1">Site-specific tyrosine recombinase, which acts by catalyzing the cutting and rejoining of the recombining DNA molecules.</text>
</comment>
<feature type="domain" description="Core-binding (CB)" evidence="13">
    <location>
        <begin position="9"/>
        <end position="121"/>
    </location>
</feature>
<name>A0A1I5S4Z7_9FIRM</name>
<proteinExistence type="inferred from homology"/>
<comment type="subcellular location">
    <subcellularLocation>
        <location evidence="2">Cytoplasm</location>
    </subcellularLocation>
</comment>
<keyword evidence="4" id="KW-0963">Cytoplasm</keyword>
<dbReference type="GO" id="GO:0051301">
    <property type="term" value="P:cell division"/>
    <property type="evidence" value="ECO:0007669"/>
    <property type="project" value="UniProtKB-KW"/>
</dbReference>
<dbReference type="AlphaFoldDB" id="A0A1I5S4Z7"/>
<feature type="domain" description="Tyr recombinase" evidence="12">
    <location>
        <begin position="143"/>
        <end position="338"/>
    </location>
</feature>
<dbReference type="SUPFAM" id="SSF47823">
    <property type="entry name" value="lambda integrase-like, N-terminal domain"/>
    <property type="match status" value="1"/>
</dbReference>
<dbReference type="Proteomes" id="UP000182624">
    <property type="component" value="Unassembled WGS sequence"/>
</dbReference>
<dbReference type="SUPFAM" id="SSF56349">
    <property type="entry name" value="DNA breaking-rejoining enzymes"/>
    <property type="match status" value="1"/>
</dbReference>
<evidence type="ECO:0000256" key="10">
    <source>
        <dbReference type="ARBA" id="ARBA00023306"/>
    </source>
</evidence>
<keyword evidence="9" id="KW-0233">DNA recombination</keyword>
<dbReference type="InterPro" id="IPR013762">
    <property type="entry name" value="Integrase-like_cat_sf"/>
</dbReference>
<dbReference type="Gene3D" id="1.10.150.130">
    <property type="match status" value="1"/>
</dbReference>
<dbReference type="InterPro" id="IPR004107">
    <property type="entry name" value="Integrase_SAM-like_N"/>
</dbReference>
<reference evidence="15" key="1">
    <citation type="submission" date="2016-10" db="EMBL/GenBank/DDBJ databases">
        <authorList>
            <person name="Varghese N."/>
            <person name="Submissions S."/>
        </authorList>
    </citation>
    <scope>NUCLEOTIDE SEQUENCE [LARGE SCALE GENOMIC DNA]</scope>
    <source>
        <strain evidence="15">P18</strain>
    </source>
</reference>
<evidence type="ECO:0000256" key="6">
    <source>
        <dbReference type="ARBA" id="ARBA00022829"/>
    </source>
</evidence>
<dbReference type="InterPro" id="IPR011010">
    <property type="entry name" value="DNA_brk_join_enz"/>
</dbReference>
<gene>
    <name evidence="14" type="ORF">SAMN04487928_105127</name>
</gene>
<dbReference type="GO" id="GO:0005737">
    <property type="term" value="C:cytoplasm"/>
    <property type="evidence" value="ECO:0007669"/>
    <property type="project" value="UniProtKB-SubCell"/>
</dbReference>
<dbReference type="GO" id="GO:0006310">
    <property type="term" value="P:DNA recombination"/>
    <property type="evidence" value="ECO:0007669"/>
    <property type="project" value="UniProtKB-KW"/>
</dbReference>
<keyword evidence="5" id="KW-0132">Cell division</keyword>
<evidence type="ECO:0000256" key="5">
    <source>
        <dbReference type="ARBA" id="ARBA00022618"/>
    </source>
</evidence>
<dbReference type="GO" id="GO:0007059">
    <property type="term" value="P:chromosome segregation"/>
    <property type="evidence" value="ECO:0007669"/>
    <property type="project" value="UniProtKB-KW"/>
</dbReference>
<evidence type="ECO:0000256" key="4">
    <source>
        <dbReference type="ARBA" id="ARBA00022490"/>
    </source>
</evidence>
<evidence type="ECO:0000256" key="3">
    <source>
        <dbReference type="ARBA" id="ARBA00008857"/>
    </source>
</evidence>
<keyword evidence="6" id="KW-0159">Chromosome partition</keyword>
<dbReference type="OrthoDB" id="283809at2"/>
<dbReference type="GO" id="GO:0015074">
    <property type="term" value="P:DNA integration"/>
    <property type="evidence" value="ECO:0007669"/>
    <property type="project" value="UniProtKB-KW"/>
</dbReference>
<dbReference type="GO" id="GO:0003677">
    <property type="term" value="F:DNA binding"/>
    <property type="evidence" value="ECO:0007669"/>
    <property type="project" value="UniProtKB-UniRule"/>
</dbReference>
<dbReference type="InterPro" id="IPR044068">
    <property type="entry name" value="CB"/>
</dbReference>
<evidence type="ECO:0000256" key="11">
    <source>
        <dbReference type="PROSITE-ProRule" id="PRU01248"/>
    </source>
</evidence>
<evidence type="ECO:0000256" key="7">
    <source>
        <dbReference type="ARBA" id="ARBA00022908"/>
    </source>
</evidence>
<dbReference type="PANTHER" id="PTHR30349">
    <property type="entry name" value="PHAGE INTEGRASE-RELATED"/>
    <property type="match status" value="1"/>
</dbReference>
<evidence type="ECO:0000256" key="8">
    <source>
        <dbReference type="ARBA" id="ARBA00023125"/>
    </source>
</evidence>
<evidence type="ECO:0000256" key="9">
    <source>
        <dbReference type="ARBA" id="ARBA00023172"/>
    </source>
</evidence>
<keyword evidence="8 11" id="KW-0238">DNA-binding</keyword>
<evidence type="ECO:0000259" key="13">
    <source>
        <dbReference type="PROSITE" id="PS51900"/>
    </source>
</evidence>
<dbReference type="InterPro" id="IPR010998">
    <property type="entry name" value="Integrase_recombinase_N"/>
</dbReference>
<comment type="similarity">
    <text evidence="3">Belongs to the 'phage' integrase family.</text>
</comment>
<organism evidence="14 15">
    <name type="scientific">Butyrivibrio proteoclasticus</name>
    <dbReference type="NCBI Taxonomy" id="43305"/>
    <lineage>
        <taxon>Bacteria</taxon>
        <taxon>Bacillati</taxon>
        <taxon>Bacillota</taxon>
        <taxon>Clostridia</taxon>
        <taxon>Lachnospirales</taxon>
        <taxon>Lachnospiraceae</taxon>
        <taxon>Butyrivibrio</taxon>
    </lineage>
</organism>
<keyword evidence="15" id="KW-1185">Reference proteome</keyword>
<dbReference type="EMBL" id="FOXO01000005">
    <property type="protein sequence ID" value="SFP65800.1"/>
    <property type="molecule type" value="Genomic_DNA"/>
</dbReference>
<evidence type="ECO:0000256" key="1">
    <source>
        <dbReference type="ARBA" id="ARBA00003283"/>
    </source>
</evidence>
<dbReference type="PROSITE" id="PS51900">
    <property type="entry name" value="CB"/>
    <property type="match status" value="1"/>
</dbReference>
<accession>A0A1I5S4Z7</accession>
<evidence type="ECO:0000259" key="12">
    <source>
        <dbReference type="PROSITE" id="PS51898"/>
    </source>
</evidence>
<dbReference type="InterPro" id="IPR002104">
    <property type="entry name" value="Integrase_catalytic"/>
</dbReference>
<dbReference type="Gene3D" id="1.10.443.10">
    <property type="entry name" value="Intergrase catalytic core"/>
    <property type="match status" value="1"/>
</dbReference>
<evidence type="ECO:0000313" key="14">
    <source>
        <dbReference type="EMBL" id="SFP65800.1"/>
    </source>
</evidence>
<evidence type="ECO:0000313" key="15">
    <source>
        <dbReference type="Proteomes" id="UP000182624"/>
    </source>
</evidence>
<dbReference type="InterPro" id="IPR050090">
    <property type="entry name" value="Tyrosine_recombinase_XerCD"/>
</dbReference>
<protein>
    <submittedName>
        <fullName evidence="14">Site-specific recombinase XerD</fullName>
    </submittedName>
</protein>
<evidence type="ECO:0000256" key="2">
    <source>
        <dbReference type="ARBA" id="ARBA00004496"/>
    </source>
</evidence>
<dbReference type="PROSITE" id="PS51898">
    <property type="entry name" value="TYR_RECOMBINASE"/>
    <property type="match status" value="1"/>
</dbReference>
<keyword evidence="7" id="KW-0229">DNA integration</keyword>
<dbReference type="RefSeq" id="WP_074885164.1">
    <property type="nucleotide sequence ID" value="NZ_FOXO01000005.1"/>
</dbReference>
<sequence>MGKDSAYYKQLTKTKSEYIKEIKDQLPVHTHSFIDNCVLSYQIGTALGYARDLLDFYEYLHVCNPIIAKIKLNAIPHEIIEKLNSRDIDAYQTHLITARQLNERSTARKMAAIRNYFAYETRQGFLDEDITLKAAKNKRITKKTITRLDQHDVKSLVNAVENSQVATEHAKIYAEATAKRDLAIITLLLHTGMRVSECAGLDIDDVDFKDNTLKIVRKGGNESKLMINEPIRNTLRDYIINERPTLVETDSESALFISLKHNRMSVRSIQRMVEKYGKSSGLNTTLSPHKLRRTFGTALYNKTGDIYMVADVLGHSDINTTAAHYAAIDEEHKRQAADVDLYGENSLFEK</sequence>
<dbReference type="Pfam" id="PF02899">
    <property type="entry name" value="Phage_int_SAM_1"/>
    <property type="match status" value="1"/>
</dbReference>